<dbReference type="InterPro" id="IPR026876">
    <property type="entry name" value="Fn3_assoc_repeat"/>
</dbReference>
<dbReference type="Proteomes" id="UP000474296">
    <property type="component" value="Unassembled WGS sequence"/>
</dbReference>
<evidence type="ECO:0000256" key="4">
    <source>
        <dbReference type="PROSITE-ProRule" id="PRU00433"/>
    </source>
</evidence>
<reference evidence="7 8" key="1">
    <citation type="submission" date="2020-01" db="EMBL/GenBank/DDBJ databases">
        <title>Spongiivirga citrea KCTC 32990T.</title>
        <authorList>
            <person name="Wang G."/>
        </authorList>
    </citation>
    <scope>NUCLEOTIDE SEQUENCE [LARGE SCALE GENOMIC DNA]</scope>
    <source>
        <strain evidence="7 8">KCTC 32990</strain>
    </source>
</reference>
<organism evidence="7 8">
    <name type="scientific">Spongiivirga citrea</name>
    <dbReference type="NCBI Taxonomy" id="1481457"/>
    <lineage>
        <taxon>Bacteria</taxon>
        <taxon>Pseudomonadati</taxon>
        <taxon>Bacteroidota</taxon>
        <taxon>Flavobacteriia</taxon>
        <taxon>Flavobacteriales</taxon>
        <taxon>Flavobacteriaceae</taxon>
        <taxon>Spongiivirga</taxon>
    </lineage>
</organism>
<evidence type="ECO:0000259" key="6">
    <source>
        <dbReference type="PROSITE" id="PS51007"/>
    </source>
</evidence>
<evidence type="ECO:0000256" key="3">
    <source>
        <dbReference type="ARBA" id="ARBA00023004"/>
    </source>
</evidence>
<dbReference type="InterPro" id="IPR008979">
    <property type="entry name" value="Galactose-bd-like_sf"/>
</dbReference>
<keyword evidence="5" id="KW-1133">Transmembrane helix</keyword>
<dbReference type="Pfam" id="PF07635">
    <property type="entry name" value="PSCyt1"/>
    <property type="match status" value="1"/>
</dbReference>
<keyword evidence="1 4" id="KW-0349">Heme</keyword>
<keyword evidence="3 4" id="KW-0408">Iron</keyword>
<evidence type="ECO:0000313" key="8">
    <source>
        <dbReference type="Proteomes" id="UP000474296"/>
    </source>
</evidence>
<sequence>MRNKKGLYRPLFIGLTLVFGLLTIYAIKQNEPPRFVLFLGRFHPLLLHLPIGALVVTFFLDVLGRFQKNYQQAVIRNLLGFTSFFSILTCFLGYFLSLEGGYQSNTLDWHLYTGIGTAIVIALLFYLSIKPDFNSKKLFFPILFLSIIGIGIAGHYGSILTHGDSFLIEYARAPKTEKTIEVKDSLRLYANVVAKIFDKKCVQCHNASKQKGKLSLLTPASILKGGEQGSNVVAGNAQASLLYSRLLLPISDEEHMPPEGKEQLTKDEIWLVKHWINTGANFENYVTGVKDNDTLSRKLEKYLVFNKIEIPKASKSDIEEVRKAGFRVTEIVPGMASLNVKFIEKSLSKETIETLFDLKKQIVELDFHSAELTDEMTAGFNKFINLKYLRINSPVITDKALKNLKKLSRLEVLNLFNTSISNDGLTSLLSEIQPKKVYAWNTKVDRATAINLASDYKIDIQNSINEDFVGDVSLEKPEIIPTQTLFKDTIQLTVLSHLKNVDLHYTLDGSKPDKNNPIISEKLTLDKSTIFKVRAFKENWSPSKVVTCQYVKVLHKVEDYTMKKAPDERYPNPEKLFDLSEGSLTFSDGSWVGYFGNDLEATIDLGSIQLVNNVSFQCLEDTGSWIFYPKKFKVFTSSTKNGAYKEIGDISISRSGEGGDAENKKVTLAIPNTKTRYFKVKIENYGKLPDWHPSAGNPSWLFVDEIYFW</sequence>
<dbReference type="PANTHER" id="PTHR35889">
    <property type="entry name" value="CYCLOINULO-OLIGOSACCHARIDE FRUCTANOTRANSFERASE-RELATED"/>
    <property type="match status" value="1"/>
</dbReference>
<protein>
    <submittedName>
        <fullName evidence="7">C-type cytochrome</fullName>
    </submittedName>
</protein>
<comment type="caution">
    <text evidence="7">The sequence shown here is derived from an EMBL/GenBank/DDBJ whole genome shotgun (WGS) entry which is preliminary data.</text>
</comment>
<gene>
    <name evidence="7" type="ORF">GWK10_11165</name>
</gene>
<name>A0A6M0CLB0_9FLAO</name>
<dbReference type="RefSeq" id="WP_164032446.1">
    <property type="nucleotide sequence ID" value="NZ_JAABOQ010000004.1"/>
</dbReference>
<dbReference type="PANTHER" id="PTHR35889:SF3">
    <property type="entry name" value="F-BOX DOMAIN-CONTAINING PROTEIN"/>
    <property type="match status" value="1"/>
</dbReference>
<dbReference type="GO" id="GO:0009055">
    <property type="term" value="F:electron transfer activity"/>
    <property type="evidence" value="ECO:0007669"/>
    <property type="project" value="InterPro"/>
</dbReference>
<dbReference type="AlphaFoldDB" id="A0A6M0CLB0"/>
<dbReference type="SUPFAM" id="SSF49785">
    <property type="entry name" value="Galactose-binding domain-like"/>
    <property type="match status" value="1"/>
</dbReference>
<keyword evidence="5" id="KW-0812">Transmembrane</keyword>
<dbReference type="InterPro" id="IPR011429">
    <property type="entry name" value="Cyt_c_Planctomycete-type"/>
</dbReference>
<feature type="transmembrane region" description="Helical" evidence="5">
    <location>
        <begin position="78"/>
        <end position="97"/>
    </location>
</feature>
<keyword evidence="8" id="KW-1185">Reference proteome</keyword>
<evidence type="ECO:0000256" key="1">
    <source>
        <dbReference type="ARBA" id="ARBA00022617"/>
    </source>
</evidence>
<dbReference type="Gene3D" id="2.60.120.260">
    <property type="entry name" value="Galactose-binding domain-like"/>
    <property type="match status" value="1"/>
</dbReference>
<feature type="transmembrane region" description="Helical" evidence="5">
    <location>
        <begin position="47"/>
        <end position="66"/>
    </location>
</feature>
<dbReference type="InterPro" id="IPR036909">
    <property type="entry name" value="Cyt_c-like_dom_sf"/>
</dbReference>
<dbReference type="Pfam" id="PF13287">
    <property type="entry name" value="Fn3_assoc"/>
    <property type="match status" value="1"/>
</dbReference>
<dbReference type="SUPFAM" id="SSF46626">
    <property type="entry name" value="Cytochrome c"/>
    <property type="match status" value="1"/>
</dbReference>
<accession>A0A6M0CLB0</accession>
<dbReference type="InterPro" id="IPR032675">
    <property type="entry name" value="LRR_dom_sf"/>
</dbReference>
<feature type="transmembrane region" description="Helical" evidence="5">
    <location>
        <begin position="7"/>
        <end position="27"/>
    </location>
</feature>
<dbReference type="Gene3D" id="3.80.10.10">
    <property type="entry name" value="Ribonuclease Inhibitor"/>
    <property type="match status" value="1"/>
</dbReference>
<feature type="transmembrane region" description="Helical" evidence="5">
    <location>
        <begin position="138"/>
        <end position="157"/>
    </location>
</feature>
<proteinExistence type="predicted"/>
<dbReference type="PROSITE" id="PS51007">
    <property type="entry name" value="CYTC"/>
    <property type="match status" value="1"/>
</dbReference>
<evidence type="ECO:0000256" key="2">
    <source>
        <dbReference type="ARBA" id="ARBA00022723"/>
    </source>
</evidence>
<keyword evidence="5" id="KW-0472">Membrane</keyword>
<keyword evidence="2 4" id="KW-0479">Metal-binding</keyword>
<dbReference type="EMBL" id="JAABOQ010000004">
    <property type="protein sequence ID" value="NER17773.1"/>
    <property type="molecule type" value="Genomic_DNA"/>
</dbReference>
<dbReference type="SUPFAM" id="SSF52047">
    <property type="entry name" value="RNI-like"/>
    <property type="match status" value="1"/>
</dbReference>
<dbReference type="GO" id="GO:0046872">
    <property type="term" value="F:metal ion binding"/>
    <property type="evidence" value="ECO:0007669"/>
    <property type="project" value="UniProtKB-KW"/>
</dbReference>
<feature type="transmembrane region" description="Helical" evidence="5">
    <location>
        <begin position="109"/>
        <end position="126"/>
    </location>
</feature>
<evidence type="ECO:0000256" key="5">
    <source>
        <dbReference type="SAM" id="Phobius"/>
    </source>
</evidence>
<dbReference type="GO" id="GO:0020037">
    <property type="term" value="F:heme binding"/>
    <property type="evidence" value="ECO:0007669"/>
    <property type="project" value="InterPro"/>
</dbReference>
<dbReference type="Gene3D" id="1.10.760.10">
    <property type="entry name" value="Cytochrome c-like domain"/>
    <property type="match status" value="1"/>
</dbReference>
<feature type="domain" description="Cytochrome c" evidence="6">
    <location>
        <begin position="188"/>
        <end position="280"/>
    </location>
</feature>
<dbReference type="InterPro" id="IPR009056">
    <property type="entry name" value="Cyt_c-like_dom"/>
</dbReference>
<evidence type="ECO:0000313" key="7">
    <source>
        <dbReference type="EMBL" id="NER17773.1"/>
    </source>
</evidence>